<dbReference type="Gene3D" id="2.30.170.20">
    <property type="entry name" value="Ribosomal protein L24e"/>
    <property type="match status" value="1"/>
</dbReference>
<evidence type="ECO:0000256" key="1">
    <source>
        <dbReference type="ARBA" id="ARBA00005647"/>
    </source>
</evidence>
<dbReference type="PANTHER" id="PTHR10792">
    <property type="entry name" value="60S RIBOSOMAL PROTEIN L24"/>
    <property type="match status" value="1"/>
</dbReference>
<evidence type="ECO:0000313" key="6">
    <source>
        <dbReference type="EMBL" id="CDS10342.1"/>
    </source>
</evidence>
<dbReference type="GO" id="GO:0022625">
    <property type="term" value="C:cytosolic large ribosomal subunit"/>
    <property type="evidence" value="ECO:0007669"/>
    <property type="project" value="TreeGrafter"/>
</dbReference>
<gene>
    <name evidence="6" type="ORF">LRAMOSA03018</name>
</gene>
<protein>
    <recommendedName>
        <fullName evidence="5">Large ribosomal subunit protein eL24-related N-terminal domain-containing protein</fullName>
    </recommendedName>
</protein>
<evidence type="ECO:0000256" key="3">
    <source>
        <dbReference type="ARBA" id="ARBA00023274"/>
    </source>
</evidence>
<dbReference type="OrthoDB" id="1727108at2759"/>
<feature type="compositionally biased region" description="Basic and acidic residues" evidence="4">
    <location>
        <begin position="107"/>
        <end position="126"/>
    </location>
</feature>
<keyword evidence="2" id="KW-0689">Ribosomal protein</keyword>
<evidence type="ECO:0000259" key="5">
    <source>
        <dbReference type="Pfam" id="PF01246"/>
    </source>
</evidence>
<dbReference type="GO" id="GO:0003729">
    <property type="term" value="F:mRNA binding"/>
    <property type="evidence" value="ECO:0007669"/>
    <property type="project" value="TreeGrafter"/>
</dbReference>
<dbReference type="Pfam" id="PF01246">
    <property type="entry name" value="Ribosomal_L24e"/>
    <property type="match status" value="1"/>
</dbReference>
<dbReference type="PANTHER" id="PTHR10792:SF1">
    <property type="entry name" value="RIBOSOMAL PROTEIN L24"/>
    <property type="match status" value="1"/>
</dbReference>
<dbReference type="Gene3D" id="6.10.250.1270">
    <property type="match status" value="1"/>
</dbReference>
<evidence type="ECO:0000256" key="4">
    <source>
        <dbReference type="SAM" id="MobiDB-lite"/>
    </source>
</evidence>
<evidence type="ECO:0000256" key="2">
    <source>
        <dbReference type="ARBA" id="ARBA00022980"/>
    </source>
</evidence>
<dbReference type="InterPro" id="IPR038630">
    <property type="entry name" value="L24e/L24_sf"/>
</dbReference>
<sequence length="136" mass="15775">MDGCISGWMHRLRKWMIDIKIQLLGSRFAPSQATRSTLPRTFRFINGKTESYFLQRLSPRKIRWTQIYRRVNKKGISVEVRAKRTRRTVKHERAVVGASWEEIRAKRTEKPEARAAARQAAKDAKKSSKPAPAKKA</sequence>
<proteinExistence type="inferred from homology"/>
<dbReference type="GO" id="GO:0002181">
    <property type="term" value="P:cytoplasmic translation"/>
    <property type="evidence" value="ECO:0007669"/>
    <property type="project" value="TreeGrafter"/>
</dbReference>
<dbReference type="AlphaFoldDB" id="A0A077WUJ3"/>
<dbReference type="EMBL" id="LK023335">
    <property type="protein sequence ID" value="CDS10342.1"/>
    <property type="molecule type" value="Genomic_DNA"/>
</dbReference>
<keyword evidence="3" id="KW-0687">Ribonucleoprotein</keyword>
<dbReference type="InterPro" id="IPR056366">
    <property type="entry name" value="Ribosomal_eL24"/>
</dbReference>
<reference evidence="6" key="1">
    <citation type="journal article" date="2014" name="Genome Announc.">
        <title>De novo whole-genome sequence and genome annotation of Lichtheimia ramosa.</title>
        <authorList>
            <person name="Linde J."/>
            <person name="Schwartze V."/>
            <person name="Binder U."/>
            <person name="Lass-Florl C."/>
            <person name="Voigt K."/>
            <person name="Horn F."/>
        </authorList>
    </citation>
    <scope>NUCLEOTIDE SEQUENCE</scope>
    <source>
        <strain evidence="6">JMRC FSU:6197</strain>
    </source>
</reference>
<feature type="domain" description="Large ribosomal subunit protein eL24-related N-terminal" evidence="5">
    <location>
        <begin position="40"/>
        <end position="78"/>
    </location>
</feature>
<dbReference type="GO" id="GO:0003735">
    <property type="term" value="F:structural constituent of ribosome"/>
    <property type="evidence" value="ECO:0007669"/>
    <property type="project" value="InterPro"/>
</dbReference>
<dbReference type="InterPro" id="IPR000988">
    <property type="entry name" value="Ribosomal_eL24-rel_N"/>
</dbReference>
<comment type="similarity">
    <text evidence="1">Belongs to the eukaryotic ribosomal protein eL24 family.</text>
</comment>
<organism evidence="6">
    <name type="scientific">Lichtheimia ramosa</name>
    <dbReference type="NCBI Taxonomy" id="688394"/>
    <lineage>
        <taxon>Eukaryota</taxon>
        <taxon>Fungi</taxon>
        <taxon>Fungi incertae sedis</taxon>
        <taxon>Mucoromycota</taxon>
        <taxon>Mucoromycotina</taxon>
        <taxon>Mucoromycetes</taxon>
        <taxon>Mucorales</taxon>
        <taxon>Lichtheimiaceae</taxon>
        <taxon>Lichtheimia</taxon>
    </lineage>
</organism>
<feature type="region of interest" description="Disordered" evidence="4">
    <location>
        <begin position="107"/>
        <end position="136"/>
    </location>
</feature>
<name>A0A077WUJ3_9FUNG</name>
<accession>A0A077WUJ3</accession>